<sequence length="239" mass="27207">MTGSRTINERQVGAAYRDIISGRIRECGGYGVNRGNTLRGRAEDAIYHSSVKTAVTVRCRDVLYNCAYIRQVPVAINDCRRESSIVRILIFRTILDYHSAGVYALLVAGAYSCCPLFEAAFSFSLPRFFFLSPSPSSFFRVFFPSSRPLLQRNPSNVILFPSRRLQRVTLMRERATHINLRGTIHCAEGKDQRFKKLFARPGREQTFLSCYAHITYTQTCELALMILKCQKTCIEHVIS</sequence>
<gene>
    <name evidence="1" type="ORF">PUN28_004819</name>
</gene>
<dbReference type="EMBL" id="JADYXP020000004">
    <property type="protein sequence ID" value="KAL0126002.1"/>
    <property type="molecule type" value="Genomic_DNA"/>
</dbReference>
<comment type="caution">
    <text evidence="1">The sequence shown here is derived from an EMBL/GenBank/DDBJ whole genome shotgun (WGS) entry which is preliminary data.</text>
</comment>
<keyword evidence="2" id="KW-1185">Reference proteome</keyword>
<dbReference type="AlphaFoldDB" id="A0AAW2GFE9"/>
<organism evidence="1 2">
    <name type="scientific">Cardiocondyla obscurior</name>
    <dbReference type="NCBI Taxonomy" id="286306"/>
    <lineage>
        <taxon>Eukaryota</taxon>
        <taxon>Metazoa</taxon>
        <taxon>Ecdysozoa</taxon>
        <taxon>Arthropoda</taxon>
        <taxon>Hexapoda</taxon>
        <taxon>Insecta</taxon>
        <taxon>Pterygota</taxon>
        <taxon>Neoptera</taxon>
        <taxon>Endopterygota</taxon>
        <taxon>Hymenoptera</taxon>
        <taxon>Apocrita</taxon>
        <taxon>Aculeata</taxon>
        <taxon>Formicoidea</taxon>
        <taxon>Formicidae</taxon>
        <taxon>Myrmicinae</taxon>
        <taxon>Cardiocondyla</taxon>
    </lineage>
</organism>
<reference evidence="1 2" key="1">
    <citation type="submission" date="2023-03" db="EMBL/GenBank/DDBJ databases">
        <title>High recombination rates correlate with genetic variation in Cardiocondyla obscurior ants.</title>
        <authorList>
            <person name="Errbii M."/>
        </authorList>
    </citation>
    <scope>NUCLEOTIDE SEQUENCE [LARGE SCALE GENOMIC DNA]</scope>
    <source>
        <strain evidence="1">Alpha-2009</strain>
        <tissue evidence="1">Whole body</tissue>
    </source>
</reference>
<name>A0AAW2GFE9_9HYME</name>
<evidence type="ECO:0000313" key="2">
    <source>
        <dbReference type="Proteomes" id="UP001430953"/>
    </source>
</evidence>
<proteinExistence type="predicted"/>
<evidence type="ECO:0000313" key="1">
    <source>
        <dbReference type="EMBL" id="KAL0126002.1"/>
    </source>
</evidence>
<accession>A0AAW2GFE9</accession>
<protein>
    <submittedName>
        <fullName evidence="1">Uncharacterized protein</fullName>
    </submittedName>
</protein>
<dbReference type="Proteomes" id="UP001430953">
    <property type="component" value="Unassembled WGS sequence"/>
</dbReference>